<dbReference type="AlphaFoldDB" id="A0AAE0UTZ6"/>
<comment type="caution">
    <text evidence="2">The sequence shown here is derived from an EMBL/GenBank/DDBJ whole genome shotgun (WGS) entry which is preliminary data.</text>
</comment>
<protein>
    <submittedName>
        <fullName evidence="2">Uncharacterized protein</fullName>
    </submittedName>
</protein>
<evidence type="ECO:0000256" key="1">
    <source>
        <dbReference type="SAM" id="MobiDB-lite"/>
    </source>
</evidence>
<dbReference type="Gene3D" id="3.40.50.12700">
    <property type="match status" value="1"/>
</dbReference>
<gene>
    <name evidence="2" type="ORF">QTP70_019993</name>
</gene>
<name>A0AAE0UTZ6_9TELE</name>
<accession>A0AAE0UTZ6</accession>
<keyword evidence="3" id="KW-1185">Reference proteome</keyword>
<evidence type="ECO:0000313" key="2">
    <source>
        <dbReference type="EMBL" id="KAK3519176.1"/>
    </source>
</evidence>
<sequence>MQDRRALQKAQRTKYAQVSFTPAPGYHAAWMQQQRKTQAKPRARTSPPPPPPIFEILTWNHFAPFRETECDMVIIGDVRHVRTRDPEQGAVVLHAGTNDISLRQTEILKKDFRSLVEKARTTSPMTRIIVSGPLPTFQRGIE</sequence>
<dbReference type="EMBL" id="JAUCMX010000017">
    <property type="protein sequence ID" value="KAK3519176.1"/>
    <property type="molecule type" value="Genomic_DNA"/>
</dbReference>
<dbReference type="Proteomes" id="UP001274896">
    <property type="component" value="Unassembled WGS sequence"/>
</dbReference>
<reference evidence="2" key="1">
    <citation type="submission" date="2023-06" db="EMBL/GenBank/DDBJ databases">
        <title>Male Hemibagrus guttatus genome.</title>
        <authorList>
            <person name="Bian C."/>
        </authorList>
    </citation>
    <scope>NUCLEOTIDE SEQUENCE</scope>
    <source>
        <strain evidence="2">Male_cb2023</strain>
        <tissue evidence="2">Muscle</tissue>
    </source>
</reference>
<organism evidence="2 3">
    <name type="scientific">Hemibagrus guttatus</name>
    <dbReference type="NCBI Taxonomy" id="175788"/>
    <lineage>
        <taxon>Eukaryota</taxon>
        <taxon>Metazoa</taxon>
        <taxon>Chordata</taxon>
        <taxon>Craniata</taxon>
        <taxon>Vertebrata</taxon>
        <taxon>Euteleostomi</taxon>
        <taxon>Actinopterygii</taxon>
        <taxon>Neopterygii</taxon>
        <taxon>Teleostei</taxon>
        <taxon>Ostariophysi</taxon>
        <taxon>Siluriformes</taxon>
        <taxon>Bagridae</taxon>
        <taxon>Hemibagrus</taxon>
    </lineage>
</organism>
<proteinExistence type="predicted"/>
<dbReference type="SUPFAM" id="SSF52266">
    <property type="entry name" value="SGNH hydrolase"/>
    <property type="match status" value="1"/>
</dbReference>
<feature type="non-terminal residue" evidence="2">
    <location>
        <position position="142"/>
    </location>
</feature>
<feature type="region of interest" description="Disordered" evidence="1">
    <location>
        <begin position="30"/>
        <end position="51"/>
    </location>
</feature>
<evidence type="ECO:0000313" key="3">
    <source>
        <dbReference type="Proteomes" id="UP001274896"/>
    </source>
</evidence>